<dbReference type="EMBL" id="FWEY01000010">
    <property type="protein sequence ID" value="SLM52959.1"/>
    <property type="molecule type" value="Genomic_DNA"/>
</dbReference>
<dbReference type="STRING" id="43064.SAMN04488086_11230"/>
<dbReference type="GO" id="GO:0045892">
    <property type="term" value="P:negative regulation of DNA-templated transcription"/>
    <property type="evidence" value="ECO:0007669"/>
    <property type="project" value="UniProtKB-ARBA"/>
</dbReference>
<dbReference type="RefSeq" id="WP_086943687.1">
    <property type="nucleotide sequence ID" value="NZ_FONM01000012.1"/>
</dbReference>
<accession>A0A1W1IJC3</accession>
<dbReference type="CDD" id="cd10148">
    <property type="entry name" value="CsoR-like_DUF156"/>
    <property type="match status" value="1"/>
</dbReference>
<protein>
    <submittedName>
        <fullName evidence="1">Metal-sensitive transcriptional repressor</fullName>
    </submittedName>
</protein>
<proteinExistence type="predicted"/>
<sequence>MSHSQEHRTDSLVKRLNRIEGQVAGIKKMILEEKEYADVIIQLNSTRSAIQKISHILLEAQTEHALMHVSEGADLDEEMKKLQKVIAQYNKMN</sequence>
<keyword evidence="2" id="KW-1185">Reference proteome</keyword>
<dbReference type="Proteomes" id="UP000195985">
    <property type="component" value="Unassembled WGS sequence"/>
</dbReference>
<dbReference type="GO" id="GO:0046872">
    <property type="term" value="F:metal ion binding"/>
    <property type="evidence" value="ECO:0007669"/>
    <property type="project" value="InterPro"/>
</dbReference>
<dbReference type="PANTHER" id="PTHR33677:SF3">
    <property type="entry name" value="COPPER-SENSING TRANSCRIPTIONAL REPRESSOR RICR"/>
    <property type="match status" value="1"/>
</dbReference>
<evidence type="ECO:0000313" key="1">
    <source>
        <dbReference type="EMBL" id="SLM52959.1"/>
    </source>
</evidence>
<dbReference type="InterPro" id="IPR038390">
    <property type="entry name" value="Metal_Tscrpt_repr_sf"/>
</dbReference>
<gene>
    <name evidence="1" type="ORF">TPAS_2668</name>
</gene>
<dbReference type="GO" id="GO:0003677">
    <property type="term" value="F:DNA binding"/>
    <property type="evidence" value="ECO:0007669"/>
    <property type="project" value="InterPro"/>
</dbReference>
<dbReference type="PANTHER" id="PTHR33677">
    <property type="entry name" value="TRANSCRIPTIONAL REPRESSOR FRMR-RELATED"/>
    <property type="match status" value="1"/>
</dbReference>
<dbReference type="AlphaFoldDB" id="A0A1W1IJC3"/>
<dbReference type="Pfam" id="PF02583">
    <property type="entry name" value="Trns_repr_metal"/>
    <property type="match status" value="1"/>
</dbReference>
<organism evidence="1 2">
    <name type="scientific">Trichococcus pasteurii</name>
    <dbReference type="NCBI Taxonomy" id="43064"/>
    <lineage>
        <taxon>Bacteria</taxon>
        <taxon>Bacillati</taxon>
        <taxon>Bacillota</taxon>
        <taxon>Bacilli</taxon>
        <taxon>Lactobacillales</taxon>
        <taxon>Carnobacteriaceae</taxon>
        <taxon>Trichococcus</taxon>
    </lineage>
</organism>
<reference evidence="2" key="1">
    <citation type="submission" date="2016-04" db="EMBL/GenBank/DDBJ databases">
        <authorList>
            <person name="Strepis N."/>
        </authorList>
    </citation>
    <scope>NUCLEOTIDE SEQUENCE [LARGE SCALE GENOMIC DNA]</scope>
</reference>
<dbReference type="InterPro" id="IPR003735">
    <property type="entry name" value="Metal_Tscrpt_repr"/>
</dbReference>
<name>A0A1W1IJC3_9LACT</name>
<evidence type="ECO:0000313" key="2">
    <source>
        <dbReference type="Proteomes" id="UP000195985"/>
    </source>
</evidence>
<dbReference type="Gene3D" id="1.20.58.1000">
    <property type="entry name" value="Metal-sensitive repressor, helix protomer"/>
    <property type="match status" value="1"/>
</dbReference>
<dbReference type="OrthoDB" id="9811244at2"/>